<evidence type="ECO:0000313" key="1">
    <source>
        <dbReference type="EMBL" id="SEC23837.1"/>
    </source>
</evidence>
<evidence type="ECO:0000313" key="2">
    <source>
        <dbReference type="Proteomes" id="UP000198982"/>
    </source>
</evidence>
<dbReference type="EMBL" id="FNTJ01000001">
    <property type="protein sequence ID" value="SEC23837.1"/>
    <property type="molecule type" value="Genomic_DNA"/>
</dbReference>
<dbReference type="InterPro" id="IPR012106">
    <property type="entry name" value="Phage_Mu_Gp1"/>
</dbReference>
<dbReference type="AlphaFoldDB" id="A0A1H4QW79"/>
<keyword evidence="2" id="KW-1185">Reference proteome</keyword>
<proteinExistence type="predicted"/>
<dbReference type="RefSeq" id="WP_092316266.1">
    <property type="nucleotide sequence ID" value="NZ_FNTJ01000001.1"/>
</dbReference>
<dbReference type="Proteomes" id="UP000198982">
    <property type="component" value="Unassembled WGS sequence"/>
</dbReference>
<sequence>MKTQLALNSEIYSSVELSEGKAPDWVQLIPAGPTVTGRDGRSWLFDDMAAGLVQSSFASRAIDLPIDWEHATQKRASVGKEAPAGAWIKQFEIRNGALWGQVEWTPRGASQVEAREYRFLSPVFDYEVDSTRIVRMVSAALTNIPNFLMTALNQEQQEHNLVKPSPELLKLLGLPDTATAEQVFTATTAKLQATGQALNTEQANLERFVPRADYNALEQRAANAEQALTEHKKAEHTKAVDAVITSATQAGKITPATVDYHRAMCQDEAGLARFKVFVEAAPVVAAATDLGERKPDNTSTALNSEEQQVAKLLGMSEAEFIKGKA</sequence>
<organism evidence="1 2">
    <name type="scientific">Pseudomonas saponiphila</name>
    <dbReference type="NCBI Taxonomy" id="556534"/>
    <lineage>
        <taxon>Bacteria</taxon>
        <taxon>Pseudomonadati</taxon>
        <taxon>Pseudomonadota</taxon>
        <taxon>Gammaproteobacteria</taxon>
        <taxon>Pseudomonadales</taxon>
        <taxon>Pseudomonadaceae</taxon>
        <taxon>Pseudomonas</taxon>
    </lineage>
</organism>
<gene>
    <name evidence="1" type="ORF">SAMN05216178_3937</name>
</gene>
<dbReference type="PIRSF" id="PIRSF016624">
    <property type="entry name" value="Mu_prophg_I"/>
    <property type="match status" value="1"/>
</dbReference>
<accession>A0A1H4QW79</accession>
<protein>
    <submittedName>
        <fullName evidence="1">Mu-like prophage I protein</fullName>
    </submittedName>
</protein>
<dbReference type="Pfam" id="PF10123">
    <property type="entry name" value="Mu-like_Pro"/>
    <property type="match status" value="1"/>
</dbReference>
<name>A0A1H4QW79_9PSED</name>
<reference evidence="2" key="1">
    <citation type="submission" date="2016-10" db="EMBL/GenBank/DDBJ databases">
        <authorList>
            <person name="Varghese N."/>
            <person name="Submissions S."/>
        </authorList>
    </citation>
    <scope>NUCLEOTIDE SEQUENCE [LARGE SCALE GENOMIC DNA]</scope>
    <source>
        <strain evidence="2">DSM 9751</strain>
    </source>
</reference>